<organism evidence="9 10">
    <name type="scientific">Alienimonas chondri</name>
    <dbReference type="NCBI Taxonomy" id="2681879"/>
    <lineage>
        <taxon>Bacteria</taxon>
        <taxon>Pseudomonadati</taxon>
        <taxon>Planctomycetota</taxon>
        <taxon>Planctomycetia</taxon>
        <taxon>Planctomycetales</taxon>
        <taxon>Planctomycetaceae</taxon>
        <taxon>Alienimonas</taxon>
    </lineage>
</organism>
<name>A0ABX1V7M7_9PLAN</name>
<evidence type="ECO:0000256" key="2">
    <source>
        <dbReference type="ARBA" id="ARBA00022475"/>
    </source>
</evidence>
<keyword evidence="5 7" id="KW-0472">Membrane</keyword>
<keyword evidence="3 7" id="KW-0812">Transmembrane</keyword>
<evidence type="ECO:0000313" key="10">
    <source>
        <dbReference type="Proteomes" id="UP000609651"/>
    </source>
</evidence>
<feature type="transmembrane region" description="Helical" evidence="7">
    <location>
        <begin position="101"/>
        <end position="120"/>
    </location>
</feature>
<comment type="subcellular location">
    <subcellularLocation>
        <location evidence="1">Cell membrane</location>
        <topology evidence="1">Multi-pass membrane protein</topology>
    </subcellularLocation>
</comment>
<dbReference type="PANTHER" id="PTHR35007">
    <property type="entry name" value="INTEGRAL MEMBRANE PROTEIN-RELATED"/>
    <property type="match status" value="1"/>
</dbReference>
<feature type="region of interest" description="Disordered" evidence="6">
    <location>
        <begin position="36"/>
        <end position="74"/>
    </location>
</feature>
<keyword evidence="10" id="KW-1185">Reference proteome</keyword>
<evidence type="ECO:0000313" key="9">
    <source>
        <dbReference type="EMBL" id="NNJ24219.1"/>
    </source>
</evidence>
<sequence length="310" mass="33061">MSLVELLPYAVGGAILLGALGVAGLFSGTSNAAEGRLDRLKDPRKRGDRDERSRGSGLKDAARKAAPALSKALTPKTEKEVSALRLRMVNAGFHSPAAPQLYLALKTAVSLGGLAAGFVYGMANYGMTLNTAFSTIILGGLGFYLPEGVLFLMVKSRKEQIFLGLPDVLDLMVVCVEAGLGLDAGMRRVAEELEDTHAAVCEEINICNKQLNLGSPRRQVLHDLGVRTGVDDMRALAAVLIQADKFGSSIGEALRTQSDSMRTKRRQLAEERAQQTAVKLIFPLVLFIFPGIFAVLVGPAALMIIDGVLV</sequence>
<dbReference type="Proteomes" id="UP000609651">
    <property type="component" value="Unassembled WGS sequence"/>
</dbReference>
<evidence type="ECO:0000259" key="8">
    <source>
        <dbReference type="Pfam" id="PF00482"/>
    </source>
</evidence>
<proteinExistence type="predicted"/>
<feature type="transmembrane region" description="Helical" evidence="7">
    <location>
        <begin position="132"/>
        <end position="154"/>
    </location>
</feature>
<dbReference type="RefSeq" id="WP_171182929.1">
    <property type="nucleotide sequence ID" value="NZ_WTPX01000005.1"/>
</dbReference>
<reference evidence="9 10" key="1">
    <citation type="journal article" date="2020" name="Syst. Appl. Microbiol.">
        <title>Alienimonas chondri sp. nov., a novel planctomycete isolated from the biofilm of the red alga Chondrus crispus.</title>
        <authorList>
            <person name="Vitorino I."/>
            <person name="Albuquerque L."/>
            <person name="Wiegand S."/>
            <person name="Kallscheuer N."/>
            <person name="da Costa M.S."/>
            <person name="Lobo-da-Cunha A."/>
            <person name="Jogler C."/>
            <person name="Lage O.M."/>
        </authorList>
    </citation>
    <scope>NUCLEOTIDE SEQUENCE [LARGE SCALE GENOMIC DNA]</scope>
    <source>
        <strain evidence="9 10">LzC2</strain>
    </source>
</reference>
<evidence type="ECO:0000256" key="6">
    <source>
        <dbReference type="SAM" id="MobiDB-lite"/>
    </source>
</evidence>
<feature type="compositionally biased region" description="Low complexity" evidence="6">
    <location>
        <begin position="55"/>
        <end position="73"/>
    </location>
</feature>
<feature type="transmembrane region" description="Helical" evidence="7">
    <location>
        <begin position="280"/>
        <end position="305"/>
    </location>
</feature>
<dbReference type="PANTHER" id="PTHR35007:SF2">
    <property type="entry name" value="PILUS ASSEMBLE PROTEIN"/>
    <property type="match status" value="1"/>
</dbReference>
<accession>A0ABX1V7M7</accession>
<keyword evidence="2" id="KW-1003">Cell membrane</keyword>
<comment type="caution">
    <text evidence="9">The sequence shown here is derived from an EMBL/GenBank/DDBJ whole genome shotgun (WGS) entry which is preliminary data.</text>
</comment>
<dbReference type="EMBL" id="WTPX01000005">
    <property type="protein sequence ID" value="NNJ24219.1"/>
    <property type="molecule type" value="Genomic_DNA"/>
</dbReference>
<protein>
    <recommendedName>
        <fullName evidence="8">Type II secretion system protein GspF domain-containing protein</fullName>
    </recommendedName>
</protein>
<evidence type="ECO:0000256" key="4">
    <source>
        <dbReference type="ARBA" id="ARBA00022989"/>
    </source>
</evidence>
<feature type="compositionally biased region" description="Basic and acidic residues" evidence="6">
    <location>
        <begin position="36"/>
        <end position="54"/>
    </location>
</feature>
<feature type="transmembrane region" description="Helical" evidence="7">
    <location>
        <begin position="6"/>
        <end position="26"/>
    </location>
</feature>
<gene>
    <name evidence="9" type="ORF">LzC2_02690</name>
</gene>
<dbReference type="InterPro" id="IPR018076">
    <property type="entry name" value="T2SS_GspF_dom"/>
</dbReference>
<evidence type="ECO:0000256" key="3">
    <source>
        <dbReference type="ARBA" id="ARBA00022692"/>
    </source>
</evidence>
<dbReference type="Pfam" id="PF00482">
    <property type="entry name" value="T2SSF"/>
    <property type="match status" value="1"/>
</dbReference>
<evidence type="ECO:0000256" key="7">
    <source>
        <dbReference type="SAM" id="Phobius"/>
    </source>
</evidence>
<feature type="domain" description="Type II secretion system protein GspF" evidence="8">
    <location>
        <begin position="169"/>
        <end position="297"/>
    </location>
</feature>
<evidence type="ECO:0000256" key="1">
    <source>
        <dbReference type="ARBA" id="ARBA00004651"/>
    </source>
</evidence>
<keyword evidence="4 7" id="KW-1133">Transmembrane helix</keyword>
<evidence type="ECO:0000256" key="5">
    <source>
        <dbReference type="ARBA" id="ARBA00023136"/>
    </source>
</evidence>